<organism evidence="1 2">
    <name type="scientific">Capnocytophaga canis</name>
    <dbReference type="NCBI Taxonomy" id="1848903"/>
    <lineage>
        <taxon>Bacteria</taxon>
        <taxon>Pseudomonadati</taxon>
        <taxon>Bacteroidota</taxon>
        <taxon>Flavobacteriia</taxon>
        <taxon>Flavobacteriales</taxon>
        <taxon>Flavobacteriaceae</taxon>
        <taxon>Capnocytophaga</taxon>
    </lineage>
</organism>
<evidence type="ECO:0000313" key="2">
    <source>
        <dbReference type="Proteomes" id="UP000045051"/>
    </source>
</evidence>
<accession>A0A0B7HVT6</accession>
<dbReference type="EMBL" id="CDOI01000036">
    <property type="protein sequence ID" value="CEN43776.1"/>
    <property type="molecule type" value="Genomic_DNA"/>
</dbReference>
<evidence type="ECO:0000313" key="1">
    <source>
        <dbReference type="EMBL" id="CEN43776.1"/>
    </source>
</evidence>
<dbReference type="AlphaFoldDB" id="A0A0B7HVT6"/>
<name>A0A0B7HVT6_9FLAO</name>
<keyword evidence="2" id="KW-1185">Reference proteome</keyword>
<gene>
    <name evidence="1" type="ORF">CCAND38_1300004</name>
</gene>
<proteinExistence type="predicted"/>
<dbReference type="Proteomes" id="UP000045051">
    <property type="component" value="Unassembled WGS sequence"/>
</dbReference>
<protein>
    <submittedName>
        <fullName evidence="1">Uncharacterized protein</fullName>
    </submittedName>
</protein>
<sequence length="41" mass="4861">MILSSQKIYQLIYAWSNNHNLEFLTFEMTPSVFGVLFSYRA</sequence>
<reference evidence="1 2" key="1">
    <citation type="submission" date="2015-01" db="EMBL/GenBank/DDBJ databases">
        <authorList>
            <person name="Xiang T."/>
            <person name="Song Y."/>
            <person name="Huang L."/>
            <person name="Wang B."/>
            <person name="Wu P."/>
        </authorList>
    </citation>
    <scope>NUCLEOTIDE SEQUENCE [LARGE SCALE GENOMIC DNA]</scope>
    <source>
        <strain evidence="1 2">CcD38</strain>
    </source>
</reference>